<evidence type="ECO:0000256" key="5">
    <source>
        <dbReference type="HAMAP-Rule" id="MF_00013"/>
    </source>
</evidence>
<dbReference type="Gene3D" id="3.30.930.10">
    <property type="entry name" value="Bira Bifunctional Protein, Domain 2"/>
    <property type="match status" value="1"/>
</dbReference>
<dbReference type="PANTHER" id="PTHR10993">
    <property type="entry name" value="OCTANOYLTRANSFERASE"/>
    <property type="match status" value="1"/>
</dbReference>
<name>A0ABV9MR94_9MICC</name>
<feature type="binding site" evidence="5">
    <location>
        <begin position="85"/>
        <end position="92"/>
    </location>
    <ligand>
        <name>substrate</name>
    </ligand>
</feature>
<evidence type="ECO:0000259" key="7">
    <source>
        <dbReference type="PROSITE" id="PS51733"/>
    </source>
</evidence>
<dbReference type="SUPFAM" id="SSF55681">
    <property type="entry name" value="Class II aaRS and biotin synthetases"/>
    <property type="match status" value="1"/>
</dbReference>
<dbReference type="InterPro" id="IPR000544">
    <property type="entry name" value="Octanoyltransferase"/>
</dbReference>
<comment type="function">
    <text evidence="4 5 6">Catalyzes the transfer of endogenously produced octanoic acid from octanoyl-acyl-carrier-protein onto the lipoyl domains of lipoate-dependent enzymes. Lipoyl-ACP can also act as a substrate although octanoyl-ACP is likely to be the physiological substrate.</text>
</comment>
<dbReference type="InterPro" id="IPR020605">
    <property type="entry name" value="Octanoyltransferase_CS"/>
</dbReference>
<dbReference type="PANTHER" id="PTHR10993:SF7">
    <property type="entry name" value="LIPOYLTRANSFERASE 2, MITOCHONDRIAL-RELATED"/>
    <property type="match status" value="1"/>
</dbReference>
<feature type="active site" description="Acyl-thioester intermediate" evidence="5">
    <location>
        <position position="188"/>
    </location>
</feature>
<evidence type="ECO:0000256" key="3">
    <source>
        <dbReference type="ARBA" id="ARBA00023315"/>
    </source>
</evidence>
<evidence type="ECO:0000313" key="9">
    <source>
        <dbReference type="Proteomes" id="UP001595884"/>
    </source>
</evidence>
<proteinExistence type="inferred from homology"/>
<protein>
    <recommendedName>
        <fullName evidence="5 6">Octanoyltransferase</fullName>
        <ecNumber evidence="5 6">2.3.1.181</ecNumber>
    </recommendedName>
    <alternativeName>
        <fullName evidence="5">Lipoate-protein ligase B</fullName>
    </alternativeName>
    <alternativeName>
        <fullName evidence="5">Lipoyl/octanoyl transferase</fullName>
    </alternativeName>
    <alternativeName>
        <fullName evidence="5">Octanoyl-[acyl-carrier-protein]-protein N-octanoyltransferase</fullName>
    </alternativeName>
</protein>
<evidence type="ECO:0000256" key="6">
    <source>
        <dbReference type="PIRNR" id="PIRNR016262"/>
    </source>
</evidence>
<keyword evidence="2 5" id="KW-0808">Transferase</keyword>
<comment type="catalytic activity">
    <reaction evidence="5 6">
        <text>octanoyl-[ACP] + L-lysyl-[protein] = N(6)-octanoyl-L-lysyl-[protein] + holo-[ACP] + H(+)</text>
        <dbReference type="Rhea" id="RHEA:17665"/>
        <dbReference type="Rhea" id="RHEA-COMP:9636"/>
        <dbReference type="Rhea" id="RHEA-COMP:9685"/>
        <dbReference type="Rhea" id="RHEA-COMP:9752"/>
        <dbReference type="Rhea" id="RHEA-COMP:9928"/>
        <dbReference type="ChEBI" id="CHEBI:15378"/>
        <dbReference type="ChEBI" id="CHEBI:29969"/>
        <dbReference type="ChEBI" id="CHEBI:64479"/>
        <dbReference type="ChEBI" id="CHEBI:78463"/>
        <dbReference type="ChEBI" id="CHEBI:78809"/>
        <dbReference type="EC" id="2.3.1.181"/>
    </reaction>
</comment>
<evidence type="ECO:0000313" key="8">
    <source>
        <dbReference type="EMBL" id="MFC4717564.1"/>
    </source>
</evidence>
<accession>A0ABV9MR94</accession>
<keyword evidence="3 5" id="KW-0012">Acyltransferase</keyword>
<keyword evidence="9" id="KW-1185">Reference proteome</keyword>
<dbReference type="EC" id="2.3.1.181" evidence="5 6"/>
<dbReference type="NCBIfam" id="TIGR00214">
    <property type="entry name" value="lipB"/>
    <property type="match status" value="1"/>
</dbReference>
<evidence type="ECO:0000256" key="2">
    <source>
        <dbReference type="ARBA" id="ARBA00022679"/>
    </source>
</evidence>
<evidence type="ECO:0000256" key="1">
    <source>
        <dbReference type="ARBA" id="ARBA00004821"/>
    </source>
</evidence>
<comment type="pathway">
    <text evidence="1 5 6">Protein modification; protein lipoylation via endogenous pathway; protein N(6)-(lipoyl)lysine from octanoyl-[acyl-carrier-protein]: step 1/2.</text>
</comment>
<feature type="binding site" evidence="5">
    <location>
        <begin position="157"/>
        <end position="159"/>
    </location>
    <ligand>
        <name>substrate</name>
    </ligand>
</feature>
<dbReference type="CDD" id="cd16444">
    <property type="entry name" value="LipB"/>
    <property type="match status" value="1"/>
</dbReference>
<keyword evidence="5" id="KW-0963">Cytoplasm</keyword>
<dbReference type="Pfam" id="PF21948">
    <property type="entry name" value="LplA-B_cat"/>
    <property type="match status" value="1"/>
</dbReference>
<comment type="similarity">
    <text evidence="5 6">Belongs to the LipB family.</text>
</comment>
<dbReference type="Proteomes" id="UP001595884">
    <property type="component" value="Unassembled WGS sequence"/>
</dbReference>
<dbReference type="EMBL" id="JBHSHE010000077">
    <property type="protein sequence ID" value="MFC4717564.1"/>
    <property type="molecule type" value="Genomic_DNA"/>
</dbReference>
<feature type="domain" description="BPL/LPL catalytic" evidence="7">
    <location>
        <begin position="47"/>
        <end position="227"/>
    </location>
</feature>
<reference evidence="9" key="1">
    <citation type="journal article" date="2019" name="Int. J. Syst. Evol. Microbiol.">
        <title>The Global Catalogue of Microorganisms (GCM) 10K type strain sequencing project: providing services to taxonomists for standard genome sequencing and annotation.</title>
        <authorList>
            <consortium name="The Broad Institute Genomics Platform"/>
            <consortium name="The Broad Institute Genome Sequencing Center for Infectious Disease"/>
            <person name="Wu L."/>
            <person name="Ma J."/>
        </authorList>
    </citation>
    <scope>NUCLEOTIDE SEQUENCE [LARGE SCALE GENOMIC DNA]</scope>
    <source>
        <strain evidence="9">CGMCC 1.12849</strain>
    </source>
</reference>
<comment type="miscellaneous">
    <text evidence="5">In the reaction, the free carboxyl group of octanoic acid is attached via an amide linkage to the epsilon-amino group of a specific lysine residue of lipoyl domains of lipoate-dependent enzymes.</text>
</comment>
<organism evidence="8 9">
    <name type="scientific">Glutamicibacter bergerei</name>
    <dbReference type="NCBI Taxonomy" id="256702"/>
    <lineage>
        <taxon>Bacteria</taxon>
        <taxon>Bacillati</taxon>
        <taxon>Actinomycetota</taxon>
        <taxon>Actinomycetes</taxon>
        <taxon>Micrococcales</taxon>
        <taxon>Micrococcaceae</taxon>
        <taxon>Glutamicibacter</taxon>
    </lineage>
</organism>
<sequence length="228" mass="25215">MSRQCSKRRRVANMAIEFERVGLGTELIPYMQAWDYQQNLHDAVAADEQTPRVLFLEHEAVYTAGKRTEPEDLPLDGTPVVDVDRGGKLTWHGPGQLIGYPIVKLKKISAIRLYVETLEEALINVIDEMGIPTVQVKGRSGVWVPGVNGEQDRKIAAIGIRINRGVTMHGFALNCSNNLTAYDQIIPCGITDAGVTTISQELGQTVSPNDVVDRVQEELERLLTPQVV</sequence>
<feature type="binding site" evidence="5">
    <location>
        <begin position="170"/>
        <end position="172"/>
    </location>
    <ligand>
        <name>substrate</name>
    </ligand>
</feature>
<evidence type="ECO:0000256" key="4">
    <source>
        <dbReference type="ARBA" id="ARBA00024732"/>
    </source>
</evidence>
<dbReference type="PROSITE" id="PS51733">
    <property type="entry name" value="BPL_LPL_CATALYTIC"/>
    <property type="match status" value="1"/>
</dbReference>
<comment type="caution">
    <text evidence="8">The sequence shown here is derived from an EMBL/GenBank/DDBJ whole genome shotgun (WGS) entry which is preliminary data.</text>
</comment>
<dbReference type="PIRSF" id="PIRSF016262">
    <property type="entry name" value="LPLase"/>
    <property type="match status" value="1"/>
</dbReference>
<comment type="subcellular location">
    <subcellularLocation>
        <location evidence="5">Cytoplasm</location>
    </subcellularLocation>
</comment>
<dbReference type="NCBIfam" id="NF010925">
    <property type="entry name" value="PRK14345.1"/>
    <property type="match status" value="1"/>
</dbReference>
<dbReference type="PROSITE" id="PS01313">
    <property type="entry name" value="LIPB"/>
    <property type="match status" value="1"/>
</dbReference>
<dbReference type="InterPro" id="IPR004143">
    <property type="entry name" value="BPL_LPL_catalytic"/>
</dbReference>
<dbReference type="GO" id="GO:0033819">
    <property type="term" value="F:lipoyl(octanoyl) transferase activity"/>
    <property type="evidence" value="ECO:0007669"/>
    <property type="project" value="UniProtKB-EC"/>
</dbReference>
<dbReference type="InterPro" id="IPR045864">
    <property type="entry name" value="aa-tRNA-synth_II/BPL/LPL"/>
</dbReference>
<feature type="site" description="Lowers pKa of active site Cys" evidence="5">
    <location>
        <position position="154"/>
    </location>
</feature>
<dbReference type="HAMAP" id="MF_00013">
    <property type="entry name" value="LipB"/>
    <property type="match status" value="1"/>
</dbReference>
<dbReference type="RefSeq" id="WP_256382740.1">
    <property type="nucleotide sequence ID" value="NZ_BAAAVQ010000038.1"/>
</dbReference>
<gene>
    <name evidence="5 8" type="primary">lipB</name>
    <name evidence="8" type="ORF">ACFO7V_15655</name>
</gene>